<dbReference type="GO" id="GO:0000811">
    <property type="term" value="C:GINS complex"/>
    <property type="evidence" value="ECO:0007669"/>
    <property type="project" value="UniProtKB-UniRule"/>
</dbReference>
<evidence type="ECO:0000256" key="5">
    <source>
        <dbReference type="ARBA" id="ARBA00022705"/>
    </source>
</evidence>
<protein>
    <recommendedName>
        <fullName evidence="4 7">DNA replication complex GINS protein PSF1</fullName>
    </recommendedName>
</protein>
<evidence type="ECO:0000256" key="7">
    <source>
        <dbReference type="RuleBase" id="RU368085"/>
    </source>
</evidence>
<dbReference type="CDD" id="cd21696">
    <property type="entry name" value="GINS_B_Psf1"/>
    <property type="match status" value="1"/>
</dbReference>
<comment type="subcellular location">
    <subcellularLocation>
        <location evidence="2 7">Nucleus</location>
    </subcellularLocation>
</comment>
<sequence>MHGDLGTKLAQHAKRTLTLPTLPPYQTELVRSCVRETRDLDRDVVRLLEPYTTTVTLADEDGTQQTQSTFNPAEHPATACALLVDHLSMRRNKRCLLAYHRVRAERLEALAWEGRDIIDDTGSSTTTTTSDPTNATAGGSTATTQTTQNSLSPEEESYYRKYTDLLAQYKGHWTDIDLTGSLDPPRDLFIDVRVLKDAGEIQTEYGAINLTKNSQFYVRHGDVERLIQMGFLQRLS</sequence>
<feature type="domain" description="DNA replication complex GINS protein PSF1 C-terminal" evidence="10">
    <location>
        <begin position="187"/>
        <end position="235"/>
    </location>
</feature>
<feature type="compositionally biased region" description="Low complexity" evidence="8">
    <location>
        <begin position="120"/>
        <end position="150"/>
    </location>
</feature>
<evidence type="ECO:0000256" key="4">
    <source>
        <dbReference type="ARBA" id="ARBA00015143"/>
    </source>
</evidence>
<dbReference type="PANTHER" id="PTHR12914:SF2">
    <property type="entry name" value="DNA REPLICATION COMPLEX GINS PROTEIN PSF1"/>
    <property type="match status" value="1"/>
</dbReference>
<dbReference type="InterPro" id="IPR021151">
    <property type="entry name" value="GINS_A"/>
</dbReference>
<dbReference type="InterPro" id="IPR036224">
    <property type="entry name" value="GINS_bundle-like_dom_sf"/>
</dbReference>
<dbReference type="FunFam" id="1.20.58.1030:FF:000003">
    <property type="entry name" value="DNA replication complex GINS protein PSF1"/>
    <property type="match status" value="1"/>
</dbReference>
<evidence type="ECO:0000313" key="12">
    <source>
        <dbReference type="Proteomes" id="UP001345827"/>
    </source>
</evidence>
<evidence type="ECO:0000256" key="2">
    <source>
        <dbReference type="ARBA" id="ARBA00004123"/>
    </source>
</evidence>
<comment type="subunit">
    <text evidence="7">Component of the GINS complex.</text>
</comment>
<dbReference type="AlphaFoldDB" id="A0AAV9PYA1"/>
<proteinExistence type="inferred from homology"/>
<feature type="region of interest" description="Disordered" evidence="8">
    <location>
        <begin position="118"/>
        <end position="155"/>
    </location>
</feature>
<comment type="similarity">
    <text evidence="3 7">Belongs to the GINS1/PSF1 family.</text>
</comment>
<dbReference type="CDD" id="cd11710">
    <property type="entry name" value="GINS_A_psf1"/>
    <property type="match status" value="1"/>
</dbReference>
<evidence type="ECO:0000259" key="10">
    <source>
        <dbReference type="Pfam" id="PF24997"/>
    </source>
</evidence>
<comment type="caution">
    <text evidence="11">The sequence shown here is derived from an EMBL/GenBank/DDBJ whole genome shotgun (WGS) entry which is preliminary data.</text>
</comment>
<keyword evidence="5 7" id="KW-0235">DNA replication</keyword>
<evidence type="ECO:0000256" key="3">
    <source>
        <dbReference type="ARBA" id="ARBA00006677"/>
    </source>
</evidence>
<dbReference type="Proteomes" id="UP001345827">
    <property type="component" value="Unassembled WGS sequence"/>
</dbReference>
<evidence type="ECO:0000256" key="1">
    <source>
        <dbReference type="ARBA" id="ARBA00002340"/>
    </source>
</evidence>
<evidence type="ECO:0000259" key="9">
    <source>
        <dbReference type="Pfam" id="PF05916"/>
    </source>
</evidence>
<reference evidence="11 12" key="1">
    <citation type="submission" date="2023-06" db="EMBL/GenBank/DDBJ databases">
        <title>Black Yeasts Isolated from many extreme environments.</title>
        <authorList>
            <person name="Coleine C."/>
            <person name="Stajich J.E."/>
            <person name="Selbmann L."/>
        </authorList>
    </citation>
    <scope>NUCLEOTIDE SEQUENCE [LARGE SCALE GENOMIC DNA]</scope>
    <source>
        <strain evidence="11 12">CCFEE 5887</strain>
    </source>
</reference>
<evidence type="ECO:0000256" key="6">
    <source>
        <dbReference type="ARBA" id="ARBA00023242"/>
    </source>
</evidence>
<gene>
    <name evidence="11" type="primary">PSF1</name>
    <name evidence="11" type="ORF">LTR25_009998</name>
</gene>
<accession>A0AAV9PYA1</accession>
<feature type="domain" description="GINS subunit" evidence="9">
    <location>
        <begin position="67"/>
        <end position="171"/>
    </location>
</feature>
<dbReference type="PANTHER" id="PTHR12914">
    <property type="entry name" value="PARTNER OF SLD5"/>
    <property type="match status" value="1"/>
</dbReference>
<keyword evidence="6 7" id="KW-0539">Nucleus</keyword>
<dbReference type="InterPro" id="IPR056783">
    <property type="entry name" value="PSF1_C"/>
</dbReference>
<dbReference type="GO" id="GO:1902983">
    <property type="term" value="P:DNA strand elongation involved in mitotic DNA replication"/>
    <property type="evidence" value="ECO:0007669"/>
    <property type="project" value="TreeGrafter"/>
</dbReference>
<dbReference type="InterPro" id="IPR005339">
    <property type="entry name" value="GINS_Psf1"/>
</dbReference>
<evidence type="ECO:0000313" key="11">
    <source>
        <dbReference type="EMBL" id="KAK5529261.1"/>
    </source>
</evidence>
<dbReference type="EMBL" id="JAXLQG010000023">
    <property type="protein sequence ID" value="KAK5529261.1"/>
    <property type="molecule type" value="Genomic_DNA"/>
</dbReference>
<dbReference type="Pfam" id="PF05916">
    <property type="entry name" value="Sld5"/>
    <property type="match status" value="1"/>
</dbReference>
<dbReference type="Pfam" id="PF24997">
    <property type="entry name" value="PSF1_C"/>
    <property type="match status" value="1"/>
</dbReference>
<comment type="function">
    <text evidence="1">The GINS complex plays an essential role in the initiation of DNA replication.</text>
</comment>
<name>A0AAV9PYA1_9PEZI</name>
<comment type="function">
    <text evidence="7">Required for correct functioning of the GINS complex, a complex that plays an essential role in the initiation of DNA replication, and progression of DNA replication forks. GINS complex seems to bind preferentially to single-stranded DNA.</text>
</comment>
<dbReference type="SUPFAM" id="SSF158573">
    <property type="entry name" value="GINS helical bundle-like"/>
    <property type="match status" value="1"/>
</dbReference>
<keyword evidence="12" id="KW-1185">Reference proteome</keyword>
<dbReference type="Gene3D" id="1.20.58.1030">
    <property type="match status" value="1"/>
</dbReference>
<evidence type="ECO:0000256" key="8">
    <source>
        <dbReference type="SAM" id="MobiDB-lite"/>
    </source>
</evidence>
<organism evidence="11 12">
    <name type="scientific">Vermiconidia calcicola</name>
    <dbReference type="NCBI Taxonomy" id="1690605"/>
    <lineage>
        <taxon>Eukaryota</taxon>
        <taxon>Fungi</taxon>
        <taxon>Dikarya</taxon>
        <taxon>Ascomycota</taxon>
        <taxon>Pezizomycotina</taxon>
        <taxon>Dothideomycetes</taxon>
        <taxon>Dothideomycetidae</taxon>
        <taxon>Mycosphaerellales</taxon>
        <taxon>Extremaceae</taxon>
        <taxon>Vermiconidia</taxon>
    </lineage>
</organism>